<accession>A0A2S6NH58</accession>
<dbReference type="SUPFAM" id="SSF51905">
    <property type="entry name" value="FAD/NAD(P)-binding domain"/>
    <property type="match status" value="1"/>
</dbReference>
<evidence type="ECO:0000256" key="5">
    <source>
        <dbReference type="ARBA" id="ARBA00022746"/>
    </source>
</evidence>
<proteinExistence type="inferred from homology"/>
<dbReference type="EMBL" id="NHSJ01000010">
    <property type="protein sequence ID" value="PPQ33931.1"/>
    <property type="molecule type" value="Genomic_DNA"/>
</dbReference>
<evidence type="ECO:0000256" key="8">
    <source>
        <dbReference type="ARBA" id="ARBA00031986"/>
    </source>
</evidence>
<dbReference type="PANTHER" id="PTHR43734:SF3">
    <property type="entry name" value="B-CAROTENE KETOLASE"/>
    <property type="match status" value="1"/>
</dbReference>
<evidence type="ECO:0000256" key="7">
    <source>
        <dbReference type="ARBA" id="ARBA00023002"/>
    </source>
</evidence>
<sequence>MVNLKQSVAPAGAEVTRNAPHAVVIGGGFGGLAAAVRLGARGYRVTVLDRLDAPGGRAYVHHIDGFSFDAGPTIITAPFLLEELWALAGRRLEDDIDLRPMTPFYRLRFDDGSWFDCSGDPDAMRAEVARLSPEDVDGYEKFMELSSRLCRVGFENAAHTPFGSLMDMARVAPEMIAVKAWRSIYAAVCSYVRHPHLRVALSFHPLLIGGNPMSVSAIYGMISSLERRWGVHFAMGGTGALVRGLVSLIEGQGNVVRCGAEVTQILTKDRRAVGVRLSSGEEIAADIVVSNADAAWTYRYLLPAEDRRHWTDRKVEGMDYSNGLFVWYFGVNRRYDDVGHHTITLGSDYKGLLKDIFSKKVLSQDFSLYLHRPTATDPSLAPPGCDTFYVLSPIPHLDAKIDWATEAEPYRRAIAKFLDNTLLPGFEQHVVASRVTTPQDFHDRLLSFKGAGFGMEPVLLQSAYFRPHNKSEDVENLFLVGAGTHPGAGIPGVLSSAKVLDKVAPDASAFASAQAGAAST</sequence>
<keyword evidence="7 9" id="KW-0560">Oxidoreductase</keyword>
<feature type="domain" description="Amine oxidase" evidence="10">
    <location>
        <begin position="30"/>
        <end position="498"/>
    </location>
</feature>
<dbReference type="GO" id="GO:0016117">
    <property type="term" value="P:carotenoid biosynthetic process"/>
    <property type="evidence" value="ECO:0007669"/>
    <property type="project" value="UniProtKB-KW"/>
</dbReference>
<dbReference type="GO" id="GO:0016627">
    <property type="term" value="F:oxidoreductase activity, acting on the CH-CH group of donors"/>
    <property type="evidence" value="ECO:0007669"/>
    <property type="project" value="UniProtKB-ARBA"/>
</dbReference>
<dbReference type="OrthoDB" id="9774675at2"/>
<dbReference type="AlphaFoldDB" id="A0A2S6NH58"/>
<keyword evidence="5 9" id="KW-0125">Carotenoid biosynthesis</keyword>
<dbReference type="RefSeq" id="WP_104505941.1">
    <property type="nucleotide sequence ID" value="NZ_JACIGC010000025.1"/>
</dbReference>
<comment type="similarity">
    <text evidence="3 9">Belongs to the carotenoid/retinoid oxidoreductase family.</text>
</comment>
<evidence type="ECO:0000256" key="4">
    <source>
        <dbReference type="ARBA" id="ARBA00022630"/>
    </source>
</evidence>
<evidence type="ECO:0000256" key="1">
    <source>
        <dbReference type="ARBA" id="ARBA00001974"/>
    </source>
</evidence>
<name>A0A2S6NH58_9HYPH</name>
<dbReference type="PROSITE" id="PS00982">
    <property type="entry name" value="PHYTOENE_DH"/>
    <property type="match status" value="1"/>
</dbReference>
<dbReference type="NCBIfam" id="TIGR02734">
    <property type="entry name" value="crtI_fam"/>
    <property type="match status" value="1"/>
</dbReference>
<keyword evidence="6" id="KW-0274">FAD</keyword>
<dbReference type="Proteomes" id="UP000239089">
    <property type="component" value="Unassembled WGS sequence"/>
</dbReference>
<reference evidence="11 12" key="1">
    <citation type="journal article" date="2018" name="Arch. Microbiol.">
        <title>New insights into the metabolic potential of the phototrophic purple bacterium Rhodopila globiformis DSM 161(T) from its draft genome sequence and evidence for a vanadium-dependent nitrogenase.</title>
        <authorList>
            <person name="Imhoff J.F."/>
            <person name="Rahn T."/>
            <person name="Kunzel S."/>
            <person name="Neulinger S.C."/>
        </authorList>
    </citation>
    <scope>NUCLEOTIDE SEQUENCE [LARGE SCALE GENOMIC DNA]</scope>
    <source>
        <strain evidence="11 12">DSM 16996</strain>
    </source>
</reference>
<evidence type="ECO:0000256" key="6">
    <source>
        <dbReference type="ARBA" id="ARBA00022827"/>
    </source>
</evidence>
<dbReference type="InterPro" id="IPR014105">
    <property type="entry name" value="Carotenoid/retinoid_OxRdtase"/>
</dbReference>
<evidence type="ECO:0000313" key="11">
    <source>
        <dbReference type="EMBL" id="PPQ33931.1"/>
    </source>
</evidence>
<keyword evidence="4" id="KW-0285">Flavoprotein</keyword>
<evidence type="ECO:0000256" key="9">
    <source>
        <dbReference type="RuleBase" id="RU362075"/>
    </source>
</evidence>
<protein>
    <recommendedName>
        <fullName evidence="8">Phytoene dehydrogenase</fullName>
    </recommendedName>
</protein>
<comment type="cofactor">
    <cofactor evidence="1">
        <name>FAD</name>
        <dbReference type="ChEBI" id="CHEBI:57692"/>
    </cofactor>
</comment>
<dbReference type="PANTHER" id="PTHR43734">
    <property type="entry name" value="PHYTOENE DESATURASE"/>
    <property type="match status" value="1"/>
</dbReference>
<dbReference type="InterPro" id="IPR002937">
    <property type="entry name" value="Amino_oxidase"/>
</dbReference>
<dbReference type="Gene3D" id="3.50.50.60">
    <property type="entry name" value="FAD/NAD(P)-binding domain"/>
    <property type="match status" value="2"/>
</dbReference>
<dbReference type="InterPro" id="IPR036188">
    <property type="entry name" value="FAD/NAD-bd_sf"/>
</dbReference>
<dbReference type="InterPro" id="IPR008150">
    <property type="entry name" value="Phytoene_DH_bac_CS"/>
</dbReference>
<evidence type="ECO:0000256" key="3">
    <source>
        <dbReference type="ARBA" id="ARBA00006046"/>
    </source>
</evidence>
<evidence type="ECO:0000259" key="10">
    <source>
        <dbReference type="Pfam" id="PF01593"/>
    </source>
</evidence>
<evidence type="ECO:0000256" key="2">
    <source>
        <dbReference type="ARBA" id="ARBA00004829"/>
    </source>
</evidence>
<keyword evidence="12" id="KW-1185">Reference proteome</keyword>
<dbReference type="Pfam" id="PF01593">
    <property type="entry name" value="Amino_oxidase"/>
    <property type="match status" value="1"/>
</dbReference>
<organism evidence="11 12">
    <name type="scientific">Rhodoblastus sphagnicola</name>
    <dbReference type="NCBI Taxonomy" id="333368"/>
    <lineage>
        <taxon>Bacteria</taxon>
        <taxon>Pseudomonadati</taxon>
        <taxon>Pseudomonadota</taxon>
        <taxon>Alphaproteobacteria</taxon>
        <taxon>Hyphomicrobiales</taxon>
        <taxon>Rhodoblastaceae</taxon>
        <taxon>Rhodoblastus</taxon>
    </lineage>
</organism>
<dbReference type="FunFam" id="3.50.50.60:FF:000378">
    <property type="entry name" value="Phytoene desaturase"/>
    <property type="match status" value="1"/>
</dbReference>
<comment type="pathway">
    <text evidence="2 9">Carotenoid biosynthesis.</text>
</comment>
<gene>
    <name evidence="11" type="ORF">CCR94_00445</name>
</gene>
<evidence type="ECO:0000313" key="12">
    <source>
        <dbReference type="Proteomes" id="UP000239089"/>
    </source>
</evidence>
<comment type="caution">
    <text evidence="11">The sequence shown here is derived from an EMBL/GenBank/DDBJ whole genome shotgun (WGS) entry which is preliminary data.</text>
</comment>